<evidence type="ECO:0000259" key="1">
    <source>
        <dbReference type="PROSITE" id="PS51186"/>
    </source>
</evidence>
<dbReference type="Proteomes" id="UP001596028">
    <property type="component" value="Unassembled WGS sequence"/>
</dbReference>
<accession>A0ABV9FFT4</accession>
<dbReference type="EC" id="2.3.1.-" evidence="2"/>
<keyword evidence="2" id="KW-0012">Acyltransferase</keyword>
<dbReference type="InterPro" id="IPR000182">
    <property type="entry name" value="GNAT_dom"/>
</dbReference>
<dbReference type="Gene3D" id="3.40.630.30">
    <property type="match status" value="1"/>
</dbReference>
<proteinExistence type="predicted"/>
<feature type="domain" description="N-acetyltransferase" evidence="1">
    <location>
        <begin position="3"/>
        <end position="145"/>
    </location>
</feature>
<name>A0ABV9FFT4_9BACL</name>
<dbReference type="InterPro" id="IPR016181">
    <property type="entry name" value="Acyl_CoA_acyltransferase"/>
</dbReference>
<comment type="caution">
    <text evidence="2">The sequence shown here is derived from an EMBL/GenBank/DDBJ whole genome shotgun (WGS) entry which is preliminary data.</text>
</comment>
<dbReference type="InterPro" id="IPR051554">
    <property type="entry name" value="Acetyltransferase_Eis"/>
</dbReference>
<protein>
    <submittedName>
        <fullName evidence="2">GNAT family N-acetyltransferase</fullName>
        <ecNumber evidence="2">2.3.1.-</ecNumber>
    </submittedName>
</protein>
<dbReference type="PROSITE" id="PS51186">
    <property type="entry name" value="GNAT"/>
    <property type="match status" value="1"/>
</dbReference>
<evidence type="ECO:0000313" key="2">
    <source>
        <dbReference type="EMBL" id="MFC4600801.1"/>
    </source>
</evidence>
<reference evidence="3" key="1">
    <citation type="journal article" date="2019" name="Int. J. Syst. Evol. Microbiol.">
        <title>The Global Catalogue of Microorganisms (GCM) 10K type strain sequencing project: providing services to taxonomists for standard genome sequencing and annotation.</title>
        <authorList>
            <consortium name="The Broad Institute Genomics Platform"/>
            <consortium name="The Broad Institute Genome Sequencing Center for Infectious Disease"/>
            <person name="Wu L."/>
            <person name="Ma J."/>
        </authorList>
    </citation>
    <scope>NUCLEOTIDE SEQUENCE [LARGE SCALE GENOMIC DNA]</scope>
    <source>
        <strain evidence="3">CCUG 49571</strain>
    </source>
</reference>
<dbReference type="EMBL" id="JBHSEP010000019">
    <property type="protein sequence ID" value="MFC4600801.1"/>
    <property type="molecule type" value="Genomic_DNA"/>
</dbReference>
<evidence type="ECO:0000313" key="3">
    <source>
        <dbReference type="Proteomes" id="UP001596028"/>
    </source>
</evidence>
<dbReference type="CDD" id="cd04301">
    <property type="entry name" value="NAT_SF"/>
    <property type="match status" value="1"/>
</dbReference>
<dbReference type="Pfam" id="PF13527">
    <property type="entry name" value="Acetyltransf_9"/>
    <property type="match status" value="1"/>
</dbReference>
<gene>
    <name evidence="2" type="ORF">ACFO3S_21330</name>
</gene>
<organism evidence="2 3">
    <name type="scientific">Cohnella hongkongensis</name>
    <dbReference type="NCBI Taxonomy" id="178337"/>
    <lineage>
        <taxon>Bacteria</taxon>
        <taxon>Bacillati</taxon>
        <taxon>Bacillota</taxon>
        <taxon>Bacilli</taxon>
        <taxon>Bacillales</taxon>
        <taxon>Paenibacillaceae</taxon>
        <taxon>Cohnella</taxon>
    </lineage>
</organism>
<keyword evidence="3" id="KW-1185">Reference proteome</keyword>
<dbReference type="PANTHER" id="PTHR37817:SF1">
    <property type="entry name" value="N-ACETYLTRANSFERASE EIS"/>
    <property type="match status" value="1"/>
</dbReference>
<dbReference type="GO" id="GO:0016746">
    <property type="term" value="F:acyltransferase activity"/>
    <property type="evidence" value="ECO:0007669"/>
    <property type="project" value="UniProtKB-KW"/>
</dbReference>
<keyword evidence="2" id="KW-0808">Transferase</keyword>
<dbReference type="RefSeq" id="WP_378100216.1">
    <property type="nucleotide sequence ID" value="NZ_JBHSEP010000019.1"/>
</dbReference>
<sequence>MTVDIRRIRPEEYPEAVKLADEVFRDGGGKSMGATYPMAFSGAYRQSYGAFEADRLVSFIGLVPNIIRIGAAELRVCSIGAVCTRSEDRGRGYASMILERVLAHMRAADAPLLLVSGGRPLYRRIGCEEFGVFYRYRIGMSQAGRLAAADTSGSAVTIRELQPEDGFELRRLSRTRVARYEQSLWDLATLIEAEAPAANAGLRNKVLVAESAAVAPHRLIGYIVLGTDDKSAAAAGRRESLAVEWAGSAAAVAALFAEGVRTSGGAGLQANVPWQEADLLAVLNALSSPPEPVHNEGTALITDAEAFVRQLRPYWEASGLSGSESMRVEQTGDRVAVSIGERSARMSRVQFLQLAFEGHVPPEADRRLEEALRRLFPIPFPSTAGINFV</sequence>
<dbReference type="PANTHER" id="PTHR37817">
    <property type="entry name" value="N-ACETYLTRANSFERASE EIS"/>
    <property type="match status" value="1"/>
</dbReference>
<dbReference type="SUPFAM" id="SSF55729">
    <property type="entry name" value="Acyl-CoA N-acyltransferases (Nat)"/>
    <property type="match status" value="1"/>
</dbReference>